<dbReference type="AlphaFoldDB" id="A0A561UPD4"/>
<evidence type="ECO:0000313" key="2">
    <source>
        <dbReference type="EMBL" id="TWG01236.1"/>
    </source>
</evidence>
<dbReference type="PANTHER" id="PTHR42305">
    <property type="entry name" value="MEMBRANE PROTEIN RV1733C-RELATED"/>
    <property type="match status" value="1"/>
</dbReference>
<dbReference type="PANTHER" id="PTHR42305:SF1">
    <property type="entry name" value="MEMBRANE PROTEIN RV1733C-RELATED"/>
    <property type="match status" value="1"/>
</dbReference>
<evidence type="ECO:0000256" key="1">
    <source>
        <dbReference type="SAM" id="Phobius"/>
    </source>
</evidence>
<proteinExistence type="predicted"/>
<sequence length="208" mass="22421">MRPDPSPDHAMGILLRGAFGHGGPLWRPLDRARTRARLLLLIGLLGALLTGCALAGRGVAAAPLRARAEAAQRHRVPAEVLGPVHQDATAVATRFRSGELVTVRWTYPAGHTVERRFDLPTPAQTGSTVPVWVDDAGRLADAPRGAAESVLLALGTGAGGWLALSLLGLALHWLHGRVLRRRTERYWAAGWAAVEPHWSGRLRRRHGS</sequence>
<dbReference type="InterPro" id="IPR039708">
    <property type="entry name" value="MT1774/Rv1733c-like"/>
</dbReference>
<dbReference type="RefSeq" id="WP_145907304.1">
    <property type="nucleotide sequence ID" value="NZ_BAAAMZ010000040.1"/>
</dbReference>
<dbReference type="OrthoDB" id="3873698at2"/>
<keyword evidence="1" id="KW-1133">Transmembrane helix</keyword>
<keyword evidence="1" id="KW-0812">Transmembrane</keyword>
<feature type="transmembrane region" description="Helical" evidence="1">
    <location>
        <begin position="150"/>
        <end position="174"/>
    </location>
</feature>
<accession>A0A561UPD4</accession>
<protein>
    <submittedName>
        <fullName evidence="2">Uncharacterized protein</fullName>
    </submittedName>
</protein>
<organism evidence="2 3">
    <name type="scientific">Kitasatospora viridis</name>
    <dbReference type="NCBI Taxonomy" id="281105"/>
    <lineage>
        <taxon>Bacteria</taxon>
        <taxon>Bacillati</taxon>
        <taxon>Actinomycetota</taxon>
        <taxon>Actinomycetes</taxon>
        <taxon>Kitasatosporales</taxon>
        <taxon>Streptomycetaceae</taxon>
        <taxon>Kitasatospora</taxon>
    </lineage>
</organism>
<dbReference type="Proteomes" id="UP000317940">
    <property type="component" value="Unassembled WGS sequence"/>
</dbReference>
<dbReference type="EMBL" id="VIWT01000001">
    <property type="protein sequence ID" value="TWG01236.1"/>
    <property type="molecule type" value="Genomic_DNA"/>
</dbReference>
<evidence type="ECO:0000313" key="3">
    <source>
        <dbReference type="Proteomes" id="UP000317940"/>
    </source>
</evidence>
<feature type="transmembrane region" description="Helical" evidence="1">
    <location>
        <begin position="38"/>
        <end position="56"/>
    </location>
</feature>
<reference evidence="2 3" key="1">
    <citation type="submission" date="2019-06" db="EMBL/GenBank/DDBJ databases">
        <title>Sequencing the genomes of 1000 actinobacteria strains.</title>
        <authorList>
            <person name="Klenk H.-P."/>
        </authorList>
    </citation>
    <scope>NUCLEOTIDE SEQUENCE [LARGE SCALE GENOMIC DNA]</scope>
    <source>
        <strain evidence="2 3">DSM 44826</strain>
    </source>
</reference>
<keyword evidence="1" id="KW-0472">Membrane</keyword>
<gene>
    <name evidence="2" type="ORF">FHX73_115128</name>
</gene>
<name>A0A561UPD4_9ACTN</name>
<comment type="caution">
    <text evidence="2">The sequence shown here is derived from an EMBL/GenBank/DDBJ whole genome shotgun (WGS) entry which is preliminary data.</text>
</comment>
<keyword evidence="3" id="KW-1185">Reference proteome</keyword>